<dbReference type="OrthoDB" id="338622at2759"/>
<dbReference type="AlphaFoldDB" id="A0A0C9V9Y5"/>
<dbReference type="HOGENOM" id="CLU_1050406_0_0_1"/>
<feature type="compositionally biased region" description="Polar residues" evidence="1">
    <location>
        <begin position="101"/>
        <end position="118"/>
    </location>
</feature>
<dbReference type="CDD" id="cd02970">
    <property type="entry name" value="PRX_like2"/>
    <property type="match status" value="1"/>
</dbReference>
<dbReference type="EMBL" id="KN837121">
    <property type="protein sequence ID" value="KIJ43784.1"/>
    <property type="molecule type" value="Genomic_DNA"/>
</dbReference>
<protein>
    <recommendedName>
        <fullName evidence="2">Thioredoxin domain-containing protein</fullName>
    </recommendedName>
</protein>
<sequence length="265" mass="29529">MERDEEKRPMSAAAMEQAAYMLLHQSAPAPNKDKKLLTGSSQSKSAAHVSQPVKLRQSSHQRLDANLEPYNKEHEPILPYAEDPPAVNPMWRCMDQHLPSTAQASTSLKPSKQTTNSPDFKLRDTFGKDVTRDELTKGNIILSFCRGEWCPPCSLELRVLKKLLPESAAKGTTLIAASSALPNQVIVTSQKNEITFPILSNMGNGLVRQLNIVFKQTEKIKDFWTLRGGVDWQMRYGDESLEVPVPGTILVDKTGTIRNVHLDPN</sequence>
<reference evidence="3 4" key="1">
    <citation type="submission" date="2014-06" db="EMBL/GenBank/DDBJ databases">
        <title>Evolutionary Origins and Diversification of the Mycorrhizal Mutualists.</title>
        <authorList>
            <consortium name="DOE Joint Genome Institute"/>
            <consortium name="Mycorrhizal Genomics Consortium"/>
            <person name="Kohler A."/>
            <person name="Kuo A."/>
            <person name="Nagy L.G."/>
            <person name="Floudas D."/>
            <person name="Copeland A."/>
            <person name="Barry K.W."/>
            <person name="Cichocki N."/>
            <person name="Veneault-Fourrey C."/>
            <person name="LaButti K."/>
            <person name="Lindquist E.A."/>
            <person name="Lipzen A."/>
            <person name="Lundell T."/>
            <person name="Morin E."/>
            <person name="Murat C."/>
            <person name="Riley R."/>
            <person name="Ohm R."/>
            <person name="Sun H."/>
            <person name="Tunlid A."/>
            <person name="Henrissat B."/>
            <person name="Grigoriev I.V."/>
            <person name="Hibbett D.S."/>
            <person name="Martin F."/>
        </authorList>
    </citation>
    <scope>NUCLEOTIDE SEQUENCE [LARGE SCALE GENOMIC DNA]</scope>
    <source>
        <strain evidence="3 4">SS14</strain>
    </source>
</reference>
<proteinExistence type="predicted"/>
<name>A0A0C9V9Y5_SPHS4</name>
<dbReference type="GO" id="GO:0016491">
    <property type="term" value="F:oxidoreductase activity"/>
    <property type="evidence" value="ECO:0007669"/>
    <property type="project" value="InterPro"/>
</dbReference>
<evidence type="ECO:0000313" key="3">
    <source>
        <dbReference type="EMBL" id="KIJ43784.1"/>
    </source>
</evidence>
<dbReference type="GO" id="GO:0016209">
    <property type="term" value="F:antioxidant activity"/>
    <property type="evidence" value="ECO:0007669"/>
    <property type="project" value="InterPro"/>
</dbReference>
<dbReference type="Pfam" id="PF00578">
    <property type="entry name" value="AhpC-TSA"/>
    <property type="match status" value="1"/>
</dbReference>
<dbReference type="InterPro" id="IPR036249">
    <property type="entry name" value="Thioredoxin-like_sf"/>
</dbReference>
<feature type="region of interest" description="Disordered" evidence="1">
    <location>
        <begin position="101"/>
        <end position="120"/>
    </location>
</feature>
<accession>A0A0C9V9Y5</accession>
<keyword evidence="4" id="KW-1185">Reference proteome</keyword>
<dbReference type="PANTHER" id="PTHR42852:SF17">
    <property type="entry name" value="THIOREDOXIN-LIKE PROTEIN HI_1115"/>
    <property type="match status" value="1"/>
</dbReference>
<feature type="region of interest" description="Disordered" evidence="1">
    <location>
        <begin position="23"/>
        <end position="59"/>
    </location>
</feature>
<organism evidence="3 4">
    <name type="scientific">Sphaerobolus stellatus (strain SS14)</name>
    <dbReference type="NCBI Taxonomy" id="990650"/>
    <lineage>
        <taxon>Eukaryota</taxon>
        <taxon>Fungi</taxon>
        <taxon>Dikarya</taxon>
        <taxon>Basidiomycota</taxon>
        <taxon>Agaricomycotina</taxon>
        <taxon>Agaricomycetes</taxon>
        <taxon>Phallomycetidae</taxon>
        <taxon>Geastrales</taxon>
        <taxon>Sphaerobolaceae</taxon>
        <taxon>Sphaerobolus</taxon>
    </lineage>
</organism>
<dbReference type="SUPFAM" id="SSF52833">
    <property type="entry name" value="Thioredoxin-like"/>
    <property type="match status" value="1"/>
</dbReference>
<dbReference type="InterPro" id="IPR013766">
    <property type="entry name" value="Thioredoxin_domain"/>
</dbReference>
<dbReference type="PANTHER" id="PTHR42852">
    <property type="entry name" value="THIOL:DISULFIDE INTERCHANGE PROTEIN DSBE"/>
    <property type="match status" value="1"/>
</dbReference>
<dbReference type="InterPro" id="IPR000866">
    <property type="entry name" value="AhpC/TSA"/>
</dbReference>
<evidence type="ECO:0000259" key="2">
    <source>
        <dbReference type="PROSITE" id="PS51352"/>
    </source>
</evidence>
<evidence type="ECO:0000313" key="4">
    <source>
        <dbReference type="Proteomes" id="UP000054279"/>
    </source>
</evidence>
<dbReference type="Proteomes" id="UP000054279">
    <property type="component" value="Unassembled WGS sequence"/>
</dbReference>
<dbReference type="Gene3D" id="3.40.30.10">
    <property type="entry name" value="Glutaredoxin"/>
    <property type="match status" value="1"/>
</dbReference>
<gene>
    <name evidence="3" type="ORF">M422DRAFT_253039</name>
</gene>
<dbReference type="PROSITE" id="PS51352">
    <property type="entry name" value="THIOREDOXIN_2"/>
    <property type="match status" value="1"/>
</dbReference>
<dbReference type="InterPro" id="IPR050553">
    <property type="entry name" value="Thioredoxin_ResA/DsbE_sf"/>
</dbReference>
<feature type="domain" description="Thioredoxin" evidence="2">
    <location>
        <begin position="111"/>
        <end position="265"/>
    </location>
</feature>
<evidence type="ECO:0000256" key="1">
    <source>
        <dbReference type="SAM" id="MobiDB-lite"/>
    </source>
</evidence>